<evidence type="ECO:0000313" key="1">
    <source>
        <dbReference type="EMBL" id="ABW26327.1"/>
    </source>
</evidence>
<dbReference type="EMBL" id="CP000828">
    <property type="protein sequence ID" value="ABW26327.1"/>
    <property type="molecule type" value="Genomic_DNA"/>
</dbReference>
<dbReference type="KEGG" id="amr:AM1_1291"/>
<accession>B0C587</accession>
<dbReference type="HOGENOM" id="CLU_195868_0_0_3"/>
<reference evidence="1 2" key="1">
    <citation type="journal article" date="2008" name="Proc. Natl. Acad. Sci. U.S.A.">
        <title>Niche adaptation and genome expansion in the chlorophyll d-producing cyanobacterium Acaryochloris marina.</title>
        <authorList>
            <person name="Swingley W.D."/>
            <person name="Chen M."/>
            <person name="Cheung P.C."/>
            <person name="Conrad A.L."/>
            <person name="Dejesa L.C."/>
            <person name="Hao J."/>
            <person name="Honchak B.M."/>
            <person name="Karbach L.E."/>
            <person name="Kurdoglu A."/>
            <person name="Lahiri S."/>
            <person name="Mastrian S.D."/>
            <person name="Miyashita H."/>
            <person name="Page L."/>
            <person name="Ramakrishna P."/>
            <person name="Satoh S."/>
            <person name="Sattley W.M."/>
            <person name="Shimada Y."/>
            <person name="Taylor H.L."/>
            <person name="Tomo T."/>
            <person name="Tsuchiya T."/>
            <person name="Wang Z.T."/>
            <person name="Raymond J."/>
            <person name="Mimuro M."/>
            <person name="Blankenship R.E."/>
            <person name="Touchman J.W."/>
        </authorList>
    </citation>
    <scope>NUCLEOTIDE SEQUENCE [LARGE SCALE GENOMIC DNA]</scope>
    <source>
        <strain evidence="2">MBIC 11017</strain>
    </source>
</reference>
<proteinExistence type="predicted"/>
<dbReference type="AlphaFoldDB" id="B0C587"/>
<gene>
    <name evidence="1" type="ordered locus">AM1_1291</name>
</gene>
<organism evidence="1 2">
    <name type="scientific">Acaryochloris marina (strain MBIC 11017)</name>
    <dbReference type="NCBI Taxonomy" id="329726"/>
    <lineage>
        <taxon>Bacteria</taxon>
        <taxon>Bacillati</taxon>
        <taxon>Cyanobacteriota</taxon>
        <taxon>Cyanophyceae</taxon>
        <taxon>Acaryochloridales</taxon>
        <taxon>Acaryochloridaceae</taxon>
        <taxon>Acaryochloris</taxon>
    </lineage>
</organism>
<name>B0C587_ACAM1</name>
<keyword evidence="2" id="KW-1185">Reference proteome</keyword>
<dbReference type="Proteomes" id="UP000000268">
    <property type="component" value="Chromosome"/>
</dbReference>
<sequence>MKAIETTATINDQGQLALDQPLELAQRRRVRVIVLISEEDEPDPDDTPNSVVMDGLRQGFHEALTGQTIPLSQMWDGIDAE</sequence>
<dbReference type="STRING" id="329726.AM1_1291"/>
<dbReference type="OrthoDB" id="573320at2"/>
<dbReference type="eggNOG" id="COG2442">
    <property type="taxonomic scope" value="Bacteria"/>
</dbReference>
<dbReference type="RefSeq" id="WP_012161864.1">
    <property type="nucleotide sequence ID" value="NC_009925.1"/>
</dbReference>
<evidence type="ECO:0000313" key="2">
    <source>
        <dbReference type="Proteomes" id="UP000000268"/>
    </source>
</evidence>
<protein>
    <submittedName>
        <fullName evidence="1">Uncharacterized protein</fullName>
    </submittedName>
</protein>